<name>A0A2N8P861_STRNR</name>
<comment type="caution">
    <text evidence="2">The sequence shown here is derived from an EMBL/GenBank/DDBJ whole genome shotgun (WGS) entry which is preliminary data.</text>
</comment>
<reference evidence="3" key="1">
    <citation type="submission" date="2015-09" db="EMBL/GenBank/DDBJ databases">
        <authorList>
            <person name="Graham D.E."/>
            <person name="Mahan K.M."/>
            <person name="Klingeman D.M."/>
            <person name="Fida T."/>
            <person name="Giannone R.J."/>
            <person name="Hettich R.L."/>
            <person name="Parry R.J."/>
            <person name="Spain J.C."/>
        </authorList>
    </citation>
    <scope>NUCLEOTIDE SEQUENCE [LARGE SCALE GENOMIC DNA]</scope>
    <source>
        <strain evidence="3">JCM 4701</strain>
    </source>
</reference>
<sequence>MSERENILHVRVTADNAETLRTLLREEPLDIGGRPRGTTGPGNEMTIEAFVPRGKADRLAREGVSVDVLRDATETGRARQAEVGRGNRFADPQEVPYGLGEMLKDKRPGG</sequence>
<dbReference type="RefSeq" id="WP_102924929.1">
    <property type="nucleotide sequence ID" value="NZ_LJSN01000003.1"/>
</dbReference>
<dbReference type="EMBL" id="LJSN01000003">
    <property type="protein sequence ID" value="PNE37196.1"/>
    <property type="molecule type" value="Genomic_DNA"/>
</dbReference>
<feature type="region of interest" description="Disordered" evidence="1">
    <location>
        <begin position="77"/>
        <end position="110"/>
    </location>
</feature>
<keyword evidence="3" id="KW-1185">Reference proteome</keyword>
<evidence type="ECO:0000256" key="1">
    <source>
        <dbReference type="SAM" id="MobiDB-lite"/>
    </source>
</evidence>
<gene>
    <name evidence="2" type="ORF">AOB60_22680</name>
</gene>
<accession>A0A2N8P861</accession>
<evidence type="ECO:0000313" key="3">
    <source>
        <dbReference type="Proteomes" id="UP000236047"/>
    </source>
</evidence>
<dbReference type="Proteomes" id="UP000236047">
    <property type="component" value="Unassembled WGS sequence"/>
</dbReference>
<proteinExistence type="predicted"/>
<evidence type="ECO:0000313" key="2">
    <source>
        <dbReference type="EMBL" id="PNE37196.1"/>
    </source>
</evidence>
<organism evidence="2 3">
    <name type="scientific">Streptomyces noursei</name>
    <name type="common">Streptomyces albulus</name>
    <dbReference type="NCBI Taxonomy" id="1971"/>
    <lineage>
        <taxon>Bacteria</taxon>
        <taxon>Bacillati</taxon>
        <taxon>Actinomycetota</taxon>
        <taxon>Actinomycetes</taxon>
        <taxon>Kitasatosporales</taxon>
        <taxon>Streptomycetaceae</taxon>
        <taxon>Streptomyces</taxon>
    </lineage>
</organism>
<dbReference type="AlphaFoldDB" id="A0A2N8P861"/>
<protein>
    <submittedName>
        <fullName evidence="2">Uncharacterized protein</fullName>
    </submittedName>
</protein>